<proteinExistence type="predicted"/>
<dbReference type="EMBL" id="CP010311">
    <property type="protein sequence ID" value="AJF06208.1"/>
    <property type="molecule type" value="Genomic_DNA"/>
</dbReference>
<evidence type="ECO:0000313" key="3">
    <source>
        <dbReference type="Proteomes" id="UP000035036"/>
    </source>
</evidence>
<feature type="compositionally biased region" description="Basic and acidic residues" evidence="1">
    <location>
        <begin position="51"/>
        <end position="78"/>
    </location>
</feature>
<dbReference type="AlphaFoldDB" id="A0A0B5FFV3"/>
<sequence>MTRQGKILLVCLVGLLLALGYSYFRAPEQQRVVRTEEETAKGRVKPTKASTPREGKSGEDSLPRLRLEPDPGREDRGGEYVQTGKDLFAPLYSGGVKTPPPPAPAEISPAVMGTEPEENPADLMPAVSAVPAFESAAQPARFEVLGYLEIENRRVVFLETGGEVFLARRGESFGDDFRVVEMNDERLVVSQRGVPRTITLELEGEQGVIGFGSAAPFSDKGRNVVPETRRFR</sequence>
<feature type="region of interest" description="Disordered" evidence="1">
    <location>
        <begin position="32"/>
        <end position="79"/>
    </location>
</feature>
<dbReference type="Proteomes" id="UP000035036">
    <property type="component" value="Chromosome"/>
</dbReference>
<dbReference type="KEGG" id="gsb:GSUB_06085"/>
<evidence type="ECO:0000313" key="2">
    <source>
        <dbReference type="EMBL" id="AJF06208.1"/>
    </source>
</evidence>
<keyword evidence="3" id="KW-1185">Reference proteome</keyword>
<protein>
    <submittedName>
        <fullName evidence="2">Uncharacterized protein</fullName>
    </submittedName>
</protein>
<organism evidence="2 3">
    <name type="scientific">Geoalkalibacter subterraneus</name>
    <dbReference type="NCBI Taxonomy" id="483547"/>
    <lineage>
        <taxon>Bacteria</taxon>
        <taxon>Pseudomonadati</taxon>
        <taxon>Thermodesulfobacteriota</taxon>
        <taxon>Desulfuromonadia</taxon>
        <taxon>Desulfuromonadales</taxon>
        <taxon>Geoalkalibacteraceae</taxon>
        <taxon>Geoalkalibacter</taxon>
    </lineage>
</organism>
<feature type="compositionally biased region" description="Basic and acidic residues" evidence="1">
    <location>
        <begin position="32"/>
        <end position="41"/>
    </location>
</feature>
<evidence type="ECO:0000256" key="1">
    <source>
        <dbReference type="SAM" id="MobiDB-lite"/>
    </source>
</evidence>
<dbReference type="STRING" id="483547.GSUB_06085"/>
<name>A0A0B5FFV3_9BACT</name>
<dbReference type="HOGENOM" id="CLU_1270797_0_0_7"/>
<gene>
    <name evidence="2" type="ORF">GSUB_06085</name>
</gene>
<accession>A0A0B5FFV3</accession>
<reference evidence="2 3" key="1">
    <citation type="journal article" date="2015" name="Genome Announc.">
        <title>Genomes of Geoalkalibacter ferrihydriticus Z-0531T and Geoalkalibacter subterraneus Red1T, Two Haloalkaliphilic Metal-Reducing Deltaproteobacteria.</title>
        <authorList>
            <person name="Badalamenti J.P."/>
            <person name="Krajmalnik-Brown R."/>
            <person name="Torres C.I."/>
            <person name="Bond D.R."/>
        </authorList>
    </citation>
    <scope>NUCLEOTIDE SEQUENCE [LARGE SCALE GENOMIC DNA]</scope>
    <source>
        <strain evidence="2 3">Red1</strain>
    </source>
</reference>